<feature type="domain" description="Aldehyde dehydrogenase" evidence="4">
    <location>
        <begin position="38"/>
        <end position="146"/>
    </location>
</feature>
<evidence type="ECO:0000256" key="2">
    <source>
        <dbReference type="ARBA" id="ARBA00023002"/>
    </source>
</evidence>
<evidence type="ECO:0000259" key="4">
    <source>
        <dbReference type="Pfam" id="PF00171"/>
    </source>
</evidence>
<dbReference type="InterPro" id="IPR015590">
    <property type="entry name" value="Aldehyde_DH_dom"/>
</dbReference>
<feature type="chain" id="PRO_5045059421" description="Aldehyde dehydrogenase domain-containing protein" evidence="3">
    <location>
        <begin position="19"/>
        <end position="160"/>
    </location>
</feature>
<dbReference type="Pfam" id="PF00171">
    <property type="entry name" value="Aldedh"/>
    <property type="match status" value="1"/>
</dbReference>
<evidence type="ECO:0000313" key="5">
    <source>
        <dbReference type="EMBL" id="MEQ2169599.1"/>
    </source>
</evidence>
<dbReference type="Gene3D" id="3.40.605.10">
    <property type="entry name" value="Aldehyde Dehydrogenase, Chain A, domain 1"/>
    <property type="match status" value="1"/>
</dbReference>
<dbReference type="Proteomes" id="UP001476798">
    <property type="component" value="Unassembled WGS sequence"/>
</dbReference>
<dbReference type="Gene3D" id="3.40.309.10">
    <property type="entry name" value="Aldehyde Dehydrogenase, Chain A, domain 2"/>
    <property type="match status" value="1"/>
</dbReference>
<dbReference type="SUPFAM" id="SSF53720">
    <property type="entry name" value="ALDH-like"/>
    <property type="match status" value="1"/>
</dbReference>
<organism evidence="5 6">
    <name type="scientific">Goodea atripinnis</name>
    <dbReference type="NCBI Taxonomy" id="208336"/>
    <lineage>
        <taxon>Eukaryota</taxon>
        <taxon>Metazoa</taxon>
        <taxon>Chordata</taxon>
        <taxon>Craniata</taxon>
        <taxon>Vertebrata</taxon>
        <taxon>Euteleostomi</taxon>
        <taxon>Actinopterygii</taxon>
        <taxon>Neopterygii</taxon>
        <taxon>Teleostei</taxon>
        <taxon>Neoteleostei</taxon>
        <taxon>Acanthomorphata</taxon>
        <taxon>Ovalentaria</taxon>
        <taxon>Atherinomorphae</taxon>
        <taxon>Cyprinodontiformes</taxon>
        <taxon>Goodeidae</taxon>
        <taxon>Goodea</taxon>
    </lineage>
</organism>
<comment type="caution">
    <text evidence="5">The sequence shown here is derived from an EMBL/GenBank/DDBJ whole genome shotgun (WGS) entry which is preliminary data.</text>
</comment>
<reference evidence="5 6" key="1">
    <citation type="submission" date="2021-06" db="EMBL/GenBank/DDBJ databases">
        <authorList>
            <person name="Palmer J.M."/>
        </authorList>
    </citation>
    <scope>NUCLEOTIDE SEQUENCE [LARGE SCALE GENOMIC DNA]</scope>
    <source>
        <strain evidence="5 6">GA_2019</strain>
        <tissue evidence="5">Muscle</tissue>
    </source>
</reference>
<dbReference type="InterPro" id="IPR016162">
    <property type="entry name" value="Ald_DH_N"/>
</dbReference>
<dbReference type="PANTHER" id="PTHR43570:SF7">
    <property type="entry name" value="ALDEHYDE DEHYDROGENASE"/>
    <property type="match status" value="1"/>
</dbReference>
<comment type="similarity">
    <text evidence="1">Belongs to the aldehyde dehydrogenase family.</text>
</comment>
<keyword evidence="2" id="KW-0560">Oxidoreductase</keyword>
<evidence type="ECO:0000256" key="1">
    <source>
        <dbReference type="ARBA" id="ARBA00009986"/>
    </source>
</evidence>
<accession>A0ABV0NDX2</accession>
<dbReference type="InterPro" id="IPR016161">
    <property type="entry name" value="Ald_DH/histidinol_DH"/>
</dbReference>
<gene>
    <name evidence="5" type="ORF">GOODEAATRI_026819</name>
</gene>
<dbReference type="EMBL" id="JAHRIO010033372">
    <property type="protein sequence ID" value="MEQ2169599.1"/>
    <property type="molecule type" value="Genomic_DNA"/>
</dbReference>
<keyword evidence="3" id="KW-0732">Signal</keyword>
<name>A0ABV0NDX2_9TELE</name>
<dbReference type="InterPro" id="IPR012394">
    <property type="entry name" value="Aldehyde_DH_NAD(P)"/>
</dbReference>
<dbReference type="InterPro" id="IPR016163">
    <property type="entry name" value="Ald_DH_C"/>
</dbReference>
<proteinExistence type="inferred from homology"/>
<feature type="signal peptide" evidence="3">
    <location>
        <begin position="1"/>
        <end position="18"/>
    </location>
</feature>
<sequence>MLILSLVFLKECFHVVLAGISDLPEIVELKFDHVFFTARTLTPVTLILGGKNPCYVDQHCDIATTVQRIAWARFHNAGQSIMAPSYILCHTDVKARLVQALKCCLMQFYGPDPRESRSFGRMVNLEFFNRTRELLWRSGKVVVGGQVTEAEKYIGKNLHH</sequence>
<keyword evidence="6" id="KW-1185">Reference proteome</keyword>
<dbReference type="PANTHER" id="PTHR43570">
    <property type="entry name" value="ALDEHYDE DEHYDROGENASE"/>
    <property type="match status" value="1"/>
</dbReference>
<protein>
    <recommendedName>
        <fullName evidence="4">Aldehyde dehydrogenase domain-containing protein</fullName>
    </recommendedName>
</protein>
<evidence type="ECO:0000313" key="6">
    <source>
        <dbReference type="Proteomes" id="UP001476798"/>
    </source>
</evidence>
<evidence type="ECO:0000256" key="3">
    <source>
        <dbReference type="SAM" id="SignalP"/>
    </source>
</evidence>